<reference evidence="3" key="1">
    <citation type="submission" date="2017-07" db="EMBL/GenBank/DDBJ databases">
        <title>Novel pathways for hydrocarbon cycling and metabolic interdependencies in hydrothermal sediment communities.</title>
        <authorList>
            <person name="Dombrowski N."/>
            <person name="Seitz K."/>
            <person name="Teske A."/>
            <person name="Baker B."/>
        </authorList>
    </citation>
    <scope>NUCLEOTIDE SEQUENCE [LARGE SCALE GENOMIC DNA]</scope>
</reference>
<evidence type="ECO:0008006" key="4">
    <source>
        <dbReference type="Google" id="ProtNLM"/>
    </source>
</evidence>
<comment type="caution">
    <text evidence="2">The sequence shown here is derived from an EMBL/GenBank/DDBJ whole genome shotgun (WGS) entry which is preliminary data.</text>
</comment>
<accession>A0A257LUL1</accession>
<organism evidence="2 3">
    <name type="scientific">candidate division WOR-3 bacterium 4484_18</name>
    <dbReference type="NCBI Taxonomy" id="2020626"/>
    <lineage>
        <taxon>Bacteria</taxon>
        <taxon>Bacteria division WOR-3</taxon>
    </lineage>
</organism>
<dbReference type="EMBL" id="NMUJ01000009">
    <property type="protein sequence ID" value="OYV03337.1"/>
    <property type="molecule type" value="Genomic_DNA"/>
</dbReference>
<dbReference type="AlphaFoldDB" id="A0A257LUL1"/>
<dbReference type="Pfam" id="PF01894">
    <property type="entry name" value="YjbQ"/>
    <property type="match status" value="1"/>
</dbReference>
<comment type="similarity">
    <text evidence="1">Belongs to the UPF0047 family.</text>
</comment>
<dbReference type="PANTHER" id="PTHR30615:SF8">
    <property type="entry name" value="UPF0047 PROTEIN C4A8.02C"/>
    <property type="match status" value="1"/>
</dbReference>
<evidence type="ECO:0000256" key="1">
    <source>
        <dbReference type="ARBA" id="ARBA00005534"/>
    </source>
</evidence>
<dbReference type="Gene3D" id="2.60.120.460">
    <property type="entry name" value="YjbQ-like"/>
    <property type="match status" value="1"/>
</dbReference>
<dbReference type="PIRSF" id="PIRSF004681">
    <property type="entry name" value="UCP004681"/>
    <property type="match status" value="1"/>
</dbReference>
<proteinExistence type="inferred from homology"/>
<sequence length="138" mass="14996">MRVYTKELTLSTSQHQQLIDITQEVTAIIKSSGIKNGICNVFAPHATAGIILNESADPNIAVDFFNAINRAIPERAGYLHDRIDSNAAAHIKSAIVGAGKIIPVVEGRLILGTWQAIMFVELDGPRGHRRIVVQVMGE</sequence>
<protein>
    <recommendedName>
        <fullName evidence="4">Secondary thiamine-phosphate synthase enzyme</fullName>
    </recommendedName>
</protein>
<dbReference type="Proteomes" id="UP000216312">
    <property type="component" value="Unassembled WGS sequence"/>
</dbReference>
<dbReference type="SUPFAM" id="SSF111038">
    <property type="entry name" value="YjbQ-like"/>
    <property type="match status" value="1"/>
</dbReference>
<gene>
    <name evidence="2" type="ORF">CGW93_01375</name>
</gene>
<dbReference type="NCBIfam" id="TIGR00149">
    <property type="entry name" value="TIGR00149_YjbQ"/>
    <property type="match status" value="1"/>
</dbReference>
<evidence type="ECO:0000313" key="3">
    <source>
        <dbReference type="Proteomes" id="UP000216312"/>
    </source>
</evidence>
<name>A0A257LUL1_UNCW3</name>
<dbReference type="InterPro" id="IPR035917">
    <property type="entry name" value="YjbQ-like_sf"/>
</dbReference>
<dbReference type="PANTHER" id="PTHR30615">
    <property type="entry name" value="UNCHARACTERIZED PROTEIN YJBQ-RELATED"/>
    <property type="match status" value="1"/>
</dbReference>
<dbReference type="InterPro" id="IPR001602">
    <property type="entry name" value="UPF0047_YjbQ-like"/>
</dbReference>
<evidence type="ECO:0000313" key="2">
    <source>
        <dbReference type="EMBL" id="OYV03337.1"/>
    </source>
</evidence>